<organism evidence="3 4">
    <name type="scientific">Thermosediminibacter litoriperuensis</name>
    <dbReference type="NCBI Taxonomy" id="291989"/>
    <lineage>
        <taxon>Bacteria</taxon>
        <taxon>Bacillati</taxon>
        <taxon>Bacillota</taxon>
        <taxon>Clostridia</taxon>
        <taxon>Thermosediminibacterales</taxon>
        <taxon>Thermosediminibacteraceae</taxon>
        <taxon>Thermosediminibacter</taxon>
    </lineage>
</organism>
<evidence type="ECO:0000256" key="1">
    <source>
        <dbReference type="SAM" id="Phobius"/>
    </source>
</evidence>
<dbReference type="EMBL" id="VNHO01000014">
    <property type="protein sequence ID" value="TYP53769.1"/>
    <property type="molecule type" value="Genomic_DNA"/>
</dbReference>
<evidence type="ECO:0000313" key="4">
    <source>
        <dbReference type="Proteomes" id="UP000322294"/>
    </source>
</evidence>
<accession>A0A5S5AQ49</accession>
<dbReference type="RefSeq" id="WP_148867276.1">
    <property type="nucleotide sequence ID" value="NZ_VNHO01000014.1"/>
</dbReference>
<dbReference type="Pfam" id="PF07811">
    <property type="entry name" value="TadE"/>
    <property type="match status" value="1"/>
</dbReference>
<keyword evidence="1" id="KW-0812">Transmembrane</keyword>
<proteinExistence type="predicted"/>
<protein>
    <submittedName>
        <fullName evidence="3">TadE-like protein</fullName>
    </submittedName>
</protein>
<feature type="transmembrane region" description="Helical" evidence="1">
    <location>
        <begin position="12"/>
        <end position="33"/>
    </location>
</feature>
<feature type="domain" description="TadE-like" evidence="2">
    <location>
        <begin position="12"/>
        <end position="54"/>
    </location>
</feature>
<comment type="caution">
    <text evidence="3">The sequence shown here is derived from an EMBL/GenBank/DDBJ whole genome shotgun (WGS) entry which is preliminary data.</text>
</comment>
<keyword evidence="1" id="KW-1133">Transmembrane helix</keyword>
<evidence type="ECO:0000259" key="2">
    <source>
        <dbReference type="Pfam" id="PF07811"/>
    </source>
</evidence>
<gene>
    <name evidence="3" type="ORF">LZ11_01491</name>
</gene>
<reference evidence="3 4" key="1">
    <citation type="submission" date="2019-07" db="EMBL/GenBank/DDBJ databases">
        <title>Genomic Encyclopedia of Type Strains, Phase I: the one thousand microbial genomes (KMG-I) project.</title>
        <authorList>
            <person name="Kyrpides N."/>
        </authorList>
    </citation>
    <scope>NUCLEOTIDE SEQUENCE [LARGE SCALE GENOMIC DNA]</scope>
    <source>
        <strain evidence="3 4">DSM 16647</strain>
    </source>
</reference>
<evidence type="ECO:0000313" key="3">
    <source>
        <dbReference type="EMBL" id="TYP53769.1"/>
    </source>
</evidence>
<dbReference type="Proteomes" id="UP000322294">
    <property type="component" value="Unassembled WGS sequence"/>
</dbReference>
<keyword evidence="1" id="KW-0472">Membrane</keyword>
<dbReference type="OrthoDB" id="1683505at2"/>
<dbReference type="InterPro" id="IPR012495">
    <property type="entry name" value="TadE-like_dom"/>
</dbReference>
<name>A0A5S5AQ49_9FIRM</name>
<keyword evidence="4" id="KW-1185">Reference proteome</keyword>
<dbReference type="AlphaFoldDB" id="A0A5S5AQ49"/>
<sequence length="134" mass="15013">MRLKKFFRNQRGQAVVEFALVLPVLVLILFGILEFGRIFHSYIVITNAAREGARLGAVGRSDSEIRARIYEAAALPESDTRLQITRLEPEENLRAPGTPLTVEVTYYVTPATPVFSSILPDPVVLKSRTVMRVE</sequence>